<evidence type="ECO:0000313" key="2">
    <source>
        <dbReference type="Proteomes" id="UP000481033"/>
    </source>
</evidence>
<sequence>MKAQRTESLQAQIDQFEFPSPFGVYGMKAQRTESLQAQIDQFEFPSPFGVYGMKDPLDLGWL</sequence>
<reference evidence="1 2" key="1">
    <citation type="journal article" date="2020" name="Microb. Ecol.">
        <title>Ecogenomics of the Marine Benthic Filamentous Cyanobacterium Adonisia.</title>
        <authorList>
            <person name="Walter J.M."/>
            <person name="Coutinho F.H."/>
            <person name="Leomil L."/>
            <person name="Hargreaves P.I."/>
            <person name="Campeao M.E."/>
            <person name="Vieira V.V."/>
            <person name="Silva B.S."/>
            <person name="Fistarol G.O."/>
            <person name="Salomon P.S."/>
            <person name="Sawabe T."/>
            <person name="Mino S."/>
            <person name="Hosokawa M."/>
            <person name="Miyashita H."/>
            <person name="Maruyama F."/>
            <person name="van Verk M.C."/>
            <person name="Dutilh B.E."/>
            <person name="Thompson C.C."/>
            <person name="Thompson F.L."/>
        </authorList>
    </citation>
    <scope>NUCLEOTIDE SEQUENCE [LARGE SCALE GENOMIC DNA]</scope>
    <source>
        <strain evidence="1 2">CCMR0081</strain>
    </source>
</reference>
<dbReference type="AlphaFoldDB" id="A0A6M0RGY1"/>
<organism evidence="1 2">
    <name type="scientific">Adonisia turfae CCMR0081</name>
    <dbReference type="NCBI Taxonomy" id="2292702"/>
    <lineage>
        <taxon>Bacteria</taxon>
        <taxon>Bacillati</taxon>
        <taxon>Cyanobacteriota</taxon>
        <taxon>Adonisia</taxon>
        <taxon>Adonisia turfae</taxon>
    </lineage>
</organism>
<gene>
    <name evidence="1" type="ORF">DXZ20_04665</name>
</gene>
<keyword evidence="2" id="KW-1185">Reference proteome</keyword>
<dbReference type="EMBL" id="QXHD01000004">
    <property type="protein sequence ID" value="NEZ54992.1"/>
    <property type="molecule type" value="Genomic_DNA"/>
</dbReference>
<comment type="caution">
    <text evidence="1">The sequence shown here is derived from an EMBL/GenBank/DDBJ whole genome shotgun (WGS) entry which is preliminary data.</text>
</comment>
<evidence type="ECO:0000313" key="1">
    <source>
        <dbReference type="EMBL" id="NEZ54992.1"/>
    </source>
</evidence>
<name>A0A6M0RGY1_9CYAN</name>
<dbReference type="Proteomes" id="UP000481033">
    <property type="component" value="Unassembled WGS sequence"/>
</dbReference>
<accession>A0A6M0RGY1</accession>
<protein>
    <submittedName>
        <fullName evidence="1">Uncharacterized protein</fullName>
    </submittedName>
</protein>
<proteinExistence type="predicted"/>